<name>A0A9P8IAD8_9PEZI</name>
<gene>
    <name evidence="3" type="ORF">FGG08_000383</name>
</gene>
<keyword evidence="4" id="KW-1185">Reference proteome</keyword>
<comment type="caution">
    <text evidence="3">The sequence shown here is derived from an EMBL/GenBank/DDBJ whole genome shotgun (WGS) entry which is preliminary data.</text>
</comment>
<dbReference type="InterPro" id="IPR051639">
    <property type="entry name" value="BCD1"/>
</dbReference>
<feature type="domain" description="BCD1 alpha/beta" evidence="2">
    <location>
        <begin position="78"/>
        <end position="246"/>
    </location>
</feature>
<evidence type="ECO:0000313" key="4">
    <source>
        <dbReference type="Proteomes" id="UP000698800"/>
    </source>
</evidence>
<evidence type="ECO:0000259" key="2">
    <source>
        <dbReference type="Pfam" id="PF25790"/>
    </source>
</evidence>
<dbReference type="Pfam" id="PF25790">
    <property type="entry name" value="BCD1"/>
    <property type="match status" value="1"/>
</dbReference>
<organism evidence="3 4">
    <name type="scientific">Glutinoglossum americanum</name>
    <dbReference type="NCBI Taxonomy" id="1670608"/>
    <lineage>
        <taxon>Eukaryota</taxon>
        <taxon>Fungi</taxon>
        <taxon>Dikarya</taxon>
        <taxon>Ascomycota</taxon>
        <taxon>Pezizomycotina</taxon>
        <taxon>Geoglossomycetes</taxon>
        <taxon>Geoglossales</taxon>
        <taxon>Geoglossaceae</taxon>
        <taxon>Glutinoglossum</taxon>
    </lineage>
</organism>
<accession>A0A9P8IAD8</accession>
<feature type="region of interest" description="Disordered" evidence="1">
    <location>
        <begin position="144"/>
        <end position="171"/>
    </location>
</feature>
<dbReference type="GO" id="GO:0000492">
    <property type="term" value="P:box C/D snoRNP assembly"/>
    <property type="evidence" value="ECO:0007669"/>
    <property type="project" value="TreeGrafter"/>
</dbReference>
<protein>
    <recommendedName>
        <fullName evidence="2">BCD1 alpha/beta domain-containing protein</fullName>
    </recommendedName>
</protein>
<dbReference type="EMBL" id="JAGHQL010000004">
    <property type="protein sequence ID" value="KAH0545552.1"/>
    <property type="molecule type" value="Genomic_DNA"/>
</dbReference>
<sequence length="315" mass="35159">MKCSKRHKLWSQCSGVRDPAAYVKRSELATPAGIDRDFNFLASVERKFENVEKECAERGIDVATPDAQSHRPPQKGEYNMKRSIENCGVIVEMAPKGIQRAKENLTHWNKKQRCLAWTVEWIYGDGQRSLCTALESLSIEAGYSRLKGGSQPTSSKKRKLDHAGELETTPNTDEVETAALTLTEPQRETETENNSPPVEYHFYLLRPRTPSPLRVLIPLSKTNTLSASLKDRVVLEFPTIYVLSEPPSALPEGFILESQYLDQSAESSSSVDTIISRITPPELHQEAVTPGVTVLDEERISDVLYKDLVASSEGV</sequence>
<dbReference type="GO" id="GO:0048254">
    <property type="term" value="P:snoRNA localization"/>
    <property type="evidence" value="ECO:0007669"/>
    <property type="project" value="TreeGrafter"/>
</dbReference>
<proteinExistence type="predicted"/>
<dbReference type="GO" id="GO:0005634">
    <property type="term" value="C:nucleus"/>
    <property type="evidence" value="ECO:0007669"/>
    <property type="project" value="TreeGrafter"/>
</dbReference>
<evidence type="ECO:0000256" key="1">
    <source>
        <dbReference type="SAM" id="MobiDB-lite"/>
    </source>
</evidence>
<dbReference type="PANTHER" id="PTHR13483">
    <property type="entry name" value="BOX C_D SNORNA PROTEIN 1-RELATED"/>
    <property type="match status" value="1"/>
</dbReference>
<dbReference type="GO" id="GO:0070761">
    <property type="term" value="C:pre-snoRNP complex"/>
    <property type="evidence" value="ECO:0007669"/>
    <property type="project" value="TreeGrafter"/>
</dbReference>
<reference evidence="3" key="1">
    <citation type="submission" date="2021-03" db="EMBL/GenBank/DDBJ databases">
        <title>Comparative genomics and phylogenomic investigation of the class Geoglossomycetes provide insights into ecological specialization and systematics.</title>
        <authorList>
            <person name="Melie T."/>
            <person name="Pirro S."/>
            <person name="Miller A.N."/>
            <person name="Quandt A."/>
        </authorList>
    </citation>
    <scope>NUCLEOTIDE SEQUENCE</scope>
    <source>
        <strain evidence="3">GBOQ0MN5Z8</strain>
    </source>
</reference>
<dbReference type="PANTHER" id="PTHR13483:SF11">
    <property type="entry name" value="ZINC FINGER HIT DOMAIN-CONTAINING PROTEIN 3"/>
    <property type="match status" value="1"/>
</dbReference>
<dbReference type="GO" id="GO:0000463">
    <property type="term" value="P:maturation of LSU-rRNA from tricistronic rRNA transcript (SSU-rRNA, 5.8S rRNA, LSU-rRNA)"/>
    <property type="evidence" value="ECO:0007669"/>
    <property type="project" value="TreeGrafter"/>
</dbReference>
<dbReference type="AlphaFoldDB" id="A0A9P8IAD8"/>
<dbReference type="Proteomes" id="UP000698800">
    <property type="component" value="Unassembled WGS sequence"/>
</dbReference>
<dbReference type="OrthoDB" id="272357at2759"/>
<dbReference type="InterPro" id="IPR057721">
    <property type="entry name" value="BCD1_alpha/beta"/>
</dbReference>
<evidence type="ECO:0000313" key="3">
    <source>
        <dbReference type="EMBL" id="KAH0545552.1"/>
    </source>
</evidence>